<evidence type="ECO:0000313" key="3">
    <source>
        <dbReference type="Proteomes" id="UP000261812"/>
    </source>
</evidence>
<protein>
    <submittedName>
        <fullName evidence="2">Spore coat protein U domain-containing protein</fullName>
    </submittedName>
</protein>
<reference evidence="3" key="1">
    <citation type="submission" date="2018-09" db="EMBL/GenBank/DDBJ databases">
        <title>Complete genome sequence of thermophilic cyanobacteria strain Thermosynechococcus elongatus PKUAC-SCTE542.</title>
        <authorList>
            <person name="Liang Y."/>
            <person name="Tang J."/>
            <person name="Daroch M."/>
        </authorList>
    </citation>
    <scope>NUCLEOTIDE SEQUENCE [LARGE SCALE GENOMIC DNA]</scope>
    <source>
        <strain evidence="3">E542</strain>
    </source>
</reference>
<name>A0A3B7MEJ4_9CYAN</name>
<feature type="domain" description="Spore coat protein U/FanG" evidence="1">
    <location>
        <begin position="11"/>
        <end position="71"/>
    </location>
</feature>
<dbReference type="Pfam" id="PF05229">
    <property type="entry name" value="SCPU"/>
    <property type="match status" value="1"/>
</dbReference>
<evidence type="ECO:0000313" key="2">
    <source>
        <dbReference type="EMBL" id="AXY68292.1"/>
    </source>
</evidence>
<evidence type="ECO:0000259" key="1">
    <source>
        <dbReference type="Pfam" id="PF05229"/>
    </source>
</evidence>
<accession>A0A3B7MEJ4</accession>
<dbReference type="InterPro" id="IPR007893">
    <property type="entry name" value="Spore_coat_U/FanG"/>
</dbReference>
<dbReference type="KEGG" id="tsq:D3A95_09910"/>
<organism evidence="2 3">
    <name type="scientific">Thermosynechococcus sichuanensis E542</name>
    <dbReference type="NCBI Taxonomy" id="2016101"/>
    <lineage>
        <taxon>Bacteria</taxon>
        <taxon>Bacillati</taxon>
        <taxon>Cyanobacteriota</taxon>
        <taxon>Cyanophyceae</taxon>
        <taxon>Acaryochloridales</taxon>
        <taxon>Thermosynechococcaceae</taxon>
        <taxon>Thermosynechococcus</taxon>
        <taxon>Thermosynechococcus sichuanensis</taxon>
    </lineage>
</organism>
<proteinExistence type="predicted"/>
<keyword evidence="2" id="KW-0167">Capsid protein</keyword>
<gene>
    <name evidence="2" type="ORF">D3A95_09910</name>
</gene>
<dbReference type="SMART" id="SM00972">
    <property type="entry name" value="SCPU"/>
    <property type="match status" value="1"/>
</dbReference>
<keyword evidence="3" id="KW-1185">Reference proteome</keyword>
<dbReference type="EMBL" id="CP032152">
    <property type="protein sequence ID" value="AXY68292.1"/>
    <property type="molecule type" value="Genomic_DNA"/>
</dbReference>
<dbReference type="Proteomes" id="UP000261812">
    <property type="component" value="Chromosome"/>
</dbReference>
<dbReference type="RefSeq" id="WP_181494847.1">
    <property type="nucleotide sequence ID" value="NZ_CP032152.1"/>
</dbReference>
<sequence>MPTAPLVPLLIDYNLYIDAARTQIWGDGIGGSSLRTLVPVNNAPTTLEIFGGIPTRQFVPAGIYSDTIVVTLEY</sequence>
<keyword evidence="2" id="KW-0946">Virion</keyword>
<dbReference type="AlphaFoldDB" id="A0A3B7MEJ4"/>